<dbReference type="AlphaFoldDB" id="A0A7W6EVK3"/>
<sequence>MMLTSGTASAASDDVSVGAFLSRANALKEKGIGAIFSSEIKALRDLGTKAGSDYRARLKRERASGRPSSCPPPNVKMDSNQFLAFLETYPVAARERVTLSTAVGDLFARNWPCR</sequence>
<evidence type="ECO:0008006" key="3">
    <source>
        <dbReference type="Google" id="ProtNLM"/>
    </source>
</evidence>
<keyword evidence="2" id="KW-1185">Reference proteome</keyword>
<gene>
    <name evidence="1" type="ORF">GGQ88_001080</name>
</gene>
<evidence type="ECO:0000313" key="2">
    <source>
        <dbReference type="Proteomes" id="UP000562395"/>
    </source>
</evidence>
<dbReference type="EMBL" id="JACICY010000002">
    <property type="protein sequence ID" value="MBB3859819.1"/>
    <property type="molecule type" value="Genomic_DNA"/>
</dbReference>
<evidence type="ECO:0000313" key="1">
    <source>
        <dbReference type="EMBL" id="MBB3859819.1"/>
    </source>
</evidence>
<organism evidence="1 2">
    <name type="scientific">Novosphingobium hassiacum</name>
    <dbReference type="NCBI Taxonomy" id="173676"/>
    <lineage>
        <taxon>Bacteria</taxon>
        <taxon>Pseudomonadati</taxon>
        <taxon>Pseudomonadota</taxon>
        <taxon>Alphaproteobacteria</taxon>
        <taxon>Sphingomonadales</taxon>
        <taxon>Sphingomonadaceae</taxon>
        <taxon>Novosphingobium</taxon>
    </lineage>
</organism>
<accession>A0A7W6EVK3</accession>
<reference evidence="1 2" key="1">
    <citation type="submission" date="2020-08" db="EMBL/GenBank/DDBJ databases">
        <title>Genomic Encyclopedia of Type Strains, Phase IV (KMG-IV): sequencing the most valuable type-strain genomes for metagenomic binning, comparative biology and taxonomic classification.</title>
        <authorList>
            <person name="Goeker M."/>
        </authorList>
    </citation>
    <scope>NUCLEOTIDE SEQUENCE [LARGE SCALE GENOMIC DNA]</scope>
    <source>
        <strain evidence="1 2">DSM 14552</strain>
    </source>
</reference>
<dbReference type="Proteomes" id="UP000562395">
    <property type="component" value="Unassembled WGS sequence"/>
</dbReference>
<dbReference type="RefSeq" id="WP_183612098.1">
    <property type="nucleotide sequence ID" value="NZ_JACICY010000002.1"/>
</dbReference>
<proteinExistence type="predicted"/>
<name>A0A7W6EVK3_9SPHN</name>
<protein>
    <recommendedName>
        <fullName evidence="3">Rap1a immunity protein domain-containing protein</fullName>
    </recommendedName>
</protein>
<comment type="caution">
    <text evidence="1">The sequence shown here is derived from an EMBL/GenBank/DDBJ whole genome shotgun (WGS) entry which is preliminary data.</text>
</comment>